<name>A0A9W4HAM9_PENOL</name>
<feature type="signal peptide" evidence="3">
    <location>
        <begin position="1"/>
        <end position="19"/>
    </location>
</feature>
<dbReference type="InterPro" id="IPR000250">
    <property type="entry name" value="Peptidase_G1"/>
</dbReference>
<dbReference type="GO" id="GO:0006508">
    <property type="term" value="P:proteolysis"/>
    <property type="evidence" value="ECO:0007669"/>
    <property type="project" value="InterPro"/>
</dbReference>
<dbReference type="EMBL" id="CAJVOS010000007">
    <property type="protein sequence ID" value="CAG7950254.1"/>
    <property type="molecule type" value="Genomic_DNA"/>
</dbReference>
<dbReference type="Proteomes" id="UP001153618">
    <property type="component" value="Unassembled WGS sequence"/>
</dbReference>
<dbReference type="SUPFAM" id="SSF49899">
    <property type="entry name" value="Concanavalin A-like lectins/glucanases"/>
    <property type="match status" value="1"/>
</dbReference>
<keyword evidence="2" id="KW-1015">Disulfide bond</keyword>
<gene>
    <name evidence="4" type="ORF">POLS_LOCUS426</name>
</gene>
<evidence type="ECO:0000256" key="1">
    <source>
        <dbReference type="PIRSR" id="PIRSR600250-50"/>
    </source>
</evidence>
<dbReference type="Pfam" id="PF01828">
    <property type="entry name" value="Peptidase_A4"/>
    <property type="match status" value="1"/>
</dbReference>
<comment type="caution">
    <text evidence="4">The sequence shown here is derived from an EMBL/GenBank/DDBJ whole genome shotgun (WGS) entry which is preliminary data.</text>
</comment>
<feature type="chain" id="PRO_5040935653" description="Aspergillopepsin-2" evidence="3">
    <location>
        <begin position="20"/>
        <end position="271"/>
    </location>
</feature>
<dbReference type="GO" id="GO:0070007">
    <property type="term" value="F:glutamic-type endopeptidase activity"/>
    <property type="evidence" value="ECO:0007669"/>
    <property type="project" value="InterPro"/>
</dbReference>
<dbReference type="AlphaFoldDB" id="A0A9W4HAM9"/>
<accession>A0A9W4HAM9</accession>
<proteinExistence type="predicted"/>
<reference evidence="4" key="1">
    <citation type="submission" date="2021-07" db="EMBL/GenBank/DDBJ databases">
        <authorList>
            <person name="Branca A.L. A."/>
        </authorList>
    </citation>
    <scope>NUCLEOTIDE SEQUENCE</scope>
</reference>
<keyword evidence="5" id="KW-1185">Reference proteome</keyword>
<evidence type="ECO:0000313" key="4">
    <source>
        <dbReference type="EMBL" id="CAG7950254.1"/>
    </source>
</evidence>
<dbReference type="InterPro" id="IPR013320">
    <property type="entry name" value="ConA-like_dom_sf"/>
</dbReference>
<keyword evidence="3" id="KW-0732">Signal</keyword>
<evidence type="ECO:0000256" key="2">
    <source>
        <dbReference type="PIRSR" id="PIRSR600250-51"/>
    </source>
</evidence>
<feature type="disulfide bond" evidence="2">
    <location>
        <begin position="102"/>
        <end position="126"/>
    </location>
</feature>
<dbReference type="CDD" id="cd13426">
    <property type="entry name" value="Peptidase_G1"/>
    <property type="match status" value="1"/>
</dbReference>
<evidence type="ECO:0008006" key="6">
    <source>
        <dbReference type="Google" id="ProtNLM"/>
    </source>
</evidence>
<feature type="disulfide bond" evidence="2">
    <location>
        <begin position="114"/>
        <end position="198"/>
    </location>
</feature>
<dbReference type="PRINTS" id="PR00977">
    <property type="entry name" value="SCYTLDPTASE"/>
</dbReference>
<dbReference type="PANTHER" id="PTHR37536:SF1">
    <property type="entry name" value="ASPERGILLOPEPSIN, PUTAITVE (AFU_ORTHOLOGUE AFUA_7G01200)"/>
    <property type="match status" value="1"/>
</dbReference>
<evidence type="ECO:0000313" key="5">
    <source>
        <dbReference type="Proteomes" id="UP001153618"/>
    </source>
</evidence>
<organism evidence="4 5">
    <name type="scientific">Penicillium olsonii</name>
    <dbReference type="NCBI Taxonomy" id="99116"/>
    <lineage>
        <taxon>Eukaryota</taxon>
        <taxon>Fungi</taxon>
        <taxon>Dikarya</taxon>
        <taxon>Ascomycota</taxon>
        <taxon>Pezizomycotina</taxon>
        <taxon>Eurotiomycetes</taxon>
        <taxon>Eurotiomycetidae</taxon>
        <taxon>Eurotiales</taxon>
        <taxon>Aspergillaceae</taxon>
        <taxon>Penicillium</taxon>
    </lineage>
</organism>
<feature type="active site" description="Proton acceptor" evidence="1">
    <location>
        <position position="207"/>
    </location>
</feature>
<dbReference type="Gene3D" id="2.60.120.700">
    <property type="entry name" value="Peptidase G1"/>
    <property type="match status" value="1"/>
</dbReference>
<sequence length="271" mass="29433">MKFTMNLIVTAVLIASAIAAPFVSNGQPSGEISFSSRFDGLSSKSRFSEGLLIRLDDHPNEDYSANWAGVYLNGTGYKAATGQFKIPKVQLPPYADPRGTYCASIWVGIDGATCTSAILQSGIDFCITNNSVTYGSWYEWFPDYSHQFTNISLAVDDIVKVTVEATSLNTGSAVVENLSNGETVRHEFSGNEGNGQLCEWNAEWIVEDFITGSYLVPFVKFDDVTISNAQATTSDGKIVGLRDAITVDIRQQKILTSSSHTDDSLTVKYVG</sequence>
<protein>
    <recommendedName>
        <fullName evidence="6">Aspergillopepsin-2</fullName>
    </recommendedName>
</protein>
<dbReference type="PANTHER" id="PTHR37536">
    <property type="entry name" value="PUTATIVE (AFU_ORTHOLOGUE AFUA_3G02970)-RELATED"/>
    <property type="match status" value="1"/>
</dbReference>
<evidence type="ECO:0000256" key="3">
    <source>
        <dbReference type="SAM" id="SignalP"/>
    </source>
</evidence>
<dbReference type="OrthoDB" id="2862635at2759"/>
<dbReference type="InterPro" id="IPR038656">
    <property type="entry name" value="Peptidase_G1_sf"/>
</dbReference>